<name>A0A1R0H317_9FUNG</name>
<keyword evidence="2" id="KW-1185">Reference proteome</keyword>
<accession>A0A1R0H317</accession>
<dbReference type="Proteomes" id="UP000187455">
    <property type="component" value="Unassembled WGS sequence"/>
</dbReference>
<organism evidence="1 2">
    <name type="scientific">Smittium mucronatum</name>
    <dbReference type="NCBI Taxonomy" id="133383"/>
    <lineage>
        <taxon>Eukaryota</taxon>
        <taxon>Fungi</taxon>
        <taxon>Fungi incertae sedis</taxon>
        <taxon>Zoopagomycota</taxon>
        <taxon>Kickxellomycotina</taxon>
        <taxon>Harpellomycetes</taxon>
        <taxon>Harpellales</taxon>
        <taxon>Legeriomycetaceae</taxon>
        <taxon>Smittium</taxon>
    </lineage>
</organism>
<evidence type="ECO:0000313" key="2">
    <source>
        <dbReference type="Proteomes" id="UP000187455"/>
    </source>
</evidence>
<reference evidence="1 2" key="1">
    <citation type="journal article" date="2016" name="Mol. Biol. Evol.">
        <title>Genome-Wide Survey of Gut Fungi (Harpellales) Reveals the First Horizontally Transferred Ubiquitin Gene from a Mosquito Host.</title>
        <authorList>
            <person name="Wang Y."/>
            <person name="White M.M."/>
            <person name="Kvist S."/>
            <person name="Moncalvo J.M."/>
        </authorList>
    </citation>
    <scope>NUCLEOTIDE SEQUENCE [LARGE SCALE GENOMIC DNA]</scope>
    <source>
        <strain evidence="1 2">ALG-7-W6</strain>
    </source>
</reference>
<dbReference type="EMBL" id="LSSL01000871">
    <property type="protein sequence ID" value="OLY83514.1"/>
    <property type="molecule type" value="Genomic_DNA"/>
</dbReference>
<sequence>MDRVSIYGWG</sequence>
<gene>
    <name evidence="1" type="ORF">AYI68_g2342</name>
</gene>
<protein>
    <submittedName>
        <fullName evidence="1">Uncharacterized protein</fullName>
    </submittedName>
</protein>
<evidence type="ECO:0000313" key="1">
    <source>
        <dbReference type="EMBL" id="OLY83514.1"/>
    </source>
</evidence>
<proteinExistence type="predicted"/>
<comment type="caution">
    <text evidence="1">The sequence shown here is derived from an EMBL/GenBank/DDBJ whole genome shotgun (WGS) entry which is preliminary data.</text>
</comment>
<feature type="non-terminal residue" evidence="1">
    <location>
        <position position="10"/>
    </location>
</feature>